<accession>A0ACB8FLU6</accession>
<protein>
    <submittedName>
        <fullName evidence="1">Uncharacterized protein</fullName>
    </submittedName>
</protein>
<name>A0ACB8FLU6_9SAUR</name>
<keyword evidence="2" id="KW-1185">Reference proteome</keyword>
<sequence>MTHSATHLHKTYCQVSTGDAAISNLVTLQNYRDSGAQGERQGSPLLPFIITITLQERIPPRGRHGNGVAAMMKASVRRPPPAVRGFVMAW</sequence>
<evidence type="ECO:0000313" key="2">
    <source>
        <dbReference type="Proteomes" id="UP000827872"/>
    </source>
</evidence>
<reference evidence="1" key="1">
    <citation type="submission" date="2021-08" db="EMBL/GenBank/DDBJ databases">
        <title>The first chromosome-level gecko genome reveals the dynamic sex chromosomes of Neotropical dwarf geckos (Sphaerodactylidae: Sphaerodactylus).</title>
        <authorList>
            <person name="Pinto B.J."/>
            <person name="Keating S.E."/>
            <person name="Gamble T."/>
        </authorList>
    </citation>
    <scope>NUCLEOTIDE SEQUENCE</scope>
    <source>
        <strain evidence="1">TG3544</strain>
    </source>
</reference>
<organism evidence="1 2">
    <name type="scientific">Sphaerodactylus townsendi</name>
    <dbReference type="NCBI Taxonomy" id="933632"/>
    <lineage>
        <taxon>Eukaryota</taxon>
        <taxon>Metazoa</taxon>
        <taxon>Chordata</taxon>
        <taxon>Craniata</taxon>
        <taxon>Vertebrata</taxon>
        <taxon>Euteleostomi</taxon>
        <taxon>Lepidosauria</taxon>
        <taxon>Squamata</taxon>
        <taxon>Bifurcata</taxon>
        <taxon>Gekkota</taxon>
        <taxon>Sphaerodactylidae</taxon>
        <taxon>Sphaerodactylus</taxon>
    </lineage>
</organism>
<dbReference type="EMBL" id="CM037617">
    <property type="protein sequence ID" value="KAH8006061.1"/>
    <property type="molecule type" value="Genomic_DNA"/>
</dbReference>
<evidence type="ECO:0000313" key="1">
    <source>
        <dbReference type="EMBL" id="KAH8006061.1"/>
    </source>
</evidence>
<gene>
    <name evidence="1" type="ORF">K3G42_031874</name>
</gene>
<proteinExistence type="predicted"/>
<comment type="caution">
    <text evidence="1">The sequence shown here is derived from an EMBL/GenBank/DDBJ whole genome shotgun (WGS) entry which is preliminary data.</text>
</comment>
<dbReference type="Proteomes" id="UP000827872">
    <property type="component" value="Linkage Group LG04"/>
</dbReference>